<sequence length="532" mass="60599">MIKSRLVFFSLFVACFFTGLLLSETAFSQERQYVQRKSSKKTQAVQTQPILTPNEFNANFEIISDKPIEAGTILSFDLDKQVLSAVEREDLADLAVFNAQGQVVPFGVFEPKVTDETSLREYKLKLFPVYNSYDTRQSTDLRLLYELKSDGQLVPRVNLGEPETQQELGGYILVLPADKVALKKLKFFWKGDYTGEISIESSSDLQNWTTLKRNVVLARLSQGDDLLELNELELDSWLNSRYLRITFQGKAFPLDEVLATVSAVYSKEPELHKVAVSPTFFVGPLEENAEREEGNALVFDLGGVFPNSSFNVNFPDYGFFKGVKVYRRSSLDEPWVYVMRTNFYAIKNNGVILKNPSYYTRYKGTFYDPSNLQGSARYWKLVPNLPSEVLPDNTEVEIEYLPQKIYFLAQGSAPYILTAGNKKLEIEPNIGSLVKNLDPNNFPSVSLGKMFNPIKEPQANPMKKEESPIWYTYALWAVLCLIVAGMSYMAFSLLRKMNKPETLQHDETIETDLNNEKIELNDSEINPDKKQD</sequence>
<dbReference type="EMBL" id="FRDI01000007">
    <property type="protein sequence ID" value="SHN65956.1"/>
    <property type="molecule type" value="Genomic_DNA"/>
</dbReference>
<evidence type="ECO:0000313" key="4">
    <source>
        <dbReference type="Proteomes" id="UP000186469"/>
    </source>
</evidence>
<gene>
    <name evidence="3" type="ORF">SAMN02745728_01558</name>
</gene>
<keyword evidence="2" id="KW-0732">Signal</keyword>
<accession>A0A1M7T5I0</accession>
<name>A0A1M7T5I0_9BACT</name>
<feature type="signal peptide" evidence="2">
    <location>
        <begin position="1"/>
        <end position="28"/>
    </location>
</feature>
<evidence type="ECO:0000256" key="2">
    <source>
        <dbReference type="SAM" id="SignalP"/>
    </source>
</evidence>
<evidence type="ECO:0008006" key="5">
    <source>
        <dbReference type="Google" id="ProtNLM"/>
    </source>
</evidence>
<reference evidence="3 4" key="1">
    <citation type="submission" date="2016-12" db="EMBL/GenBank/DDBJ databases">
        <authorList>
            <person name="Song W.-J."/>
            <person name="Kurnit D.M."/>
        </authorList>
    </citation>
    <scope>NUCLEOTIDE SEQUENCE [LARGE SCALE GENOMIC DNA]</scope>
    <source>
        <strain evidence="3 4">DSM 11393</strain>
    </source>
</reference>
<organism evidence="3 4">
    <name type="scientific">Desulfovibrio litoralis DSM 11393</name>
    <dbReference type="NCBI Taxonomy" id="1121455"/>
    <lineage>
        <taxon>Bacteria</taxon>
        <taxon>Pseudomonadati</taxon>
        <taxon>Thermodesulfobacteriota</taxon>
        <taxon>Desulfovibrionia</taxon>
        <taxon>Desulfovibrionales</taxon>
        <taxon>Desulfovibrionaceae</taxon>
        <taxon>Desulfovibrio</taxon>
    </lineage>
</organism>
<dbReference type="InterPro" id="IPR025060">
    <property type="entry name" value="DUF3999"/>
</dbReference>
<evidence type="ECO:0000256" key="1">
    <source>
        <dbReference type="SAM" id="Phobius"/>
    </source>
</evidence>
<evidence type="ECO:0000313" key="3">
    <source>
        <dbReference type="EMBL" id="SHN65956.1"/>
    </source>
</evidence>
<protein>
    <recommendedName>
        <fullName evidence="5">TIGR03503 family protein</fullName>
    </recommendedName>
</protein>
<dbReference type="AlphaFoldDB" id="A0A1M7T5I0"/>
<dbReference type="OrthoDB" id="5405606at2"/>
<keyword evidence="1" id="KW-0812">Transmembrane</keyword>
<dbReference type="Pfam" id="PF13163">
    <property type="entry name" value="DUF3999"/>
    <property type="match status" value="1"/>
</dbReference>
<keyword evidence="1" id="KW-0472">Membrane</keyword>
<keyword evidence="1" id="KW-1133">Transmembrane helix</keyword>
<dbReference type="STRING" id="1121455.SAMN02745728_01558"/>
<feature type="chain" id="PRO_5012207101" description="TIGR03503 family protein" evidence="2">
    <location>
        <begin position="29"/>
        <end position="532"/>
    </location>
</feature>
<dbReference type="Proteomes" id="UP000186469">
    <property type="component" value="Unassembled WGS sequence"/>
</dbReference>
<dbReference type="RefSeq" id="WP_072697253.1">
    <property type="nucleotide sequence ID" value="NZ_FRDI01000007.1"/>
</dbReference>
<keyword evidence="4" id="KW-1185">Reference proteome</keyword>
<feature type="transmembrane region" description="Helical" evidence="1">
    <location>
        <begin position="470"/>
        <end position="491"/>
    </location>
</feature>
<proteinExistence type="predicted"/>